<name>A0ABM0ZC66_CAMSA</name>
<proteinExistence type="predicted"/>
<dbReference type="RefSeq" id="XP_010513642.1">
    <property type="nucleotide sequence ID" value="XM_010515340.1"/>
</dbReference>
<dbReference type="PROSITE" id="PS51257">
    <property type="entry name" value="PROKAR_LIPOPROTEIN"/>
    <property type="match status" value="1"/>
</dbReference>
<sequence>MKKSVLFSTLLVIVLSCMSNIKAKTYLERKADFLYSAASPQINFNIDELPSDEHIGVSTARNVIGFCQECAHYCLRRKRVTGQCTSFICHCSIRDVGL</sequence>
<feature type="chain" id="PRO_5045899985" evidence="1">
    <location>
        <begin position="24"/>
        <end position="98"/>
    </location>
</feature>
<dbReference type="Proteomes" id="UP000694864">
    <property type="component" value="Chromosome 5"/>
</dbReference>
<protein>
    <submittedName>
        <fullName evidence="3">Defensin-like protein 222</fullName>
    </submittedName>
</protein>
<gene>
    <name evidence="3" type="primary">LOC104789680</name>
</gene>
<dbReference type="GeneID" id="104789680"/>
<keyword evidence="1" id="KW-0732">Signal</keyword>
<organism evidence="2 3">
    <name type="scientific">Camelina sativa</name>
    <name type="common">False flax</name>
    <name type="synonym">Myagrum sativum</name>
    <dbReference type="NCBI Taxonomy" id="90675"/>
    <lineage>
        <taxon>Eukaryota</taxon>
        <taxon>Viridiplantae</taxon>
        <taxon>Streptophyta</taxon>
        <taxon>Embryophyta</taxon>
        <taxon>Tracheophyta</taxon>
        <taxon>Spermatophyta</taxon>
        <taxon>Magnoliopsida</taxon>
        <taxon>eudicotyledons</taxon>
        <taxon>Gunneridae</taxon>
        <taxon>Pentapetalae</taxon>
        <taxon>rosids</taxon>
        <taxon>malvids</taxon>
        <taxon>Brassicales</taxon>
        <taxon>Brassicaceae</taxon>
        <taxon>Camelineae</taxon>
        <taxon>Camelina</taxon>
    </lineage>
</organism>
<reference evidence="3" key="2">
    <citation type="submission" date="2025-08" db="UniProtKB">
        <authorList>
            <consortium name="RefSeq"/>
        </authorList>
    </citation>
    <scope>IDENTIFICATION</scope>
    <source>
        <tissue evidence="3">Leaf</tissue>
    </source>
</reference>
<evidence type="ECO:0000313" key="3">
    <source>
        <dbReference type="RefSeq" id="XP_010513642.1"/>
    </source>
</evidence>
<keyword evidence="2" id="KW-1185">Reference proteome</keyword>
<accession>A0ABM0ZC66</accession>
<feature type="signal peptide" evidence="1">
    <location>
        <begin position="1"/>
        <end position="23"/>
    </location>
</feature>
<evidence type="ECO:0000313" key="2">
    <source>
        <dbReference type="Proteomes" id="UP000694864"/>
    </source>
</evidence>
<evidence type="ECO:0000256" key="1">
    <source>
        <dbReference type="SAM" id="SignalP"/>
    </source>
</evidence>
<reference evidence="2" key="1">
    <citation type="journal article" date="2014" name="Nat. Commun.">
        <title>The emerging biofuel crop Camelina sativa retains a highly undifferentiated hexaploid genome structure.</title>
        <authorList>
            <person name="Kagale S."/>
            <person name="Koh C."/>
            <person name="Nixon J."/>
            <person name="Bollina V."/>
            <person name="Clarke W.E."/>
            <person name="Tuteja R."/>
            <person name="Spillane C."/>
            <person name="Robinson S.J."/>
            <person name="Links M.G."/>
            <person name="Clarke C."/>
            <person name="Higgins E.E."/>
            <person name="Huebert T."/>
            <person name="Sharpe A.G."/>
            <person name="Parkin I.A."/>
        </authorList>
    </citation>
    <scope>NUCLEOTIDE SEQUENCE [LARGE SCALE GENOMIC DNA]</scope>
    <source>
        <strain evidence="2">cv. DH55</strain>
    </source>
</reference>